<dbReference type="Proteomes" id="UP000004728">
    <property type="component" value="Unassembled WGS sequence"/>
</dbReference>
<keyword evidence="4 7" id="KW-0812">Transmembrane</keyword>
<dbReference type="SUPFAM" id="SSF81338">
    <property type="entry name" value="Aquaporin-like"/>
    <property type="match status" value="1"/>
</dbReference>
<dbReference type="PROSITE" id="PS00221">
    <property type="entry name" value="MIP"/>
    <property type="match status" value="1"/>
</dbReference>
<proteinExistence type="inferred from homology"/>
<dbReference type="PANTHER" id="PTHR43829:SF9">
    <property type="entry name" value="AQUAPORIN-9"/>
    <property type="match status" value="1"/>
</dbReference>
<comment type="caution">
    <text evidence="9">The sequence shown here is derived from an EMBL/GenBank/DDBJ whole genome shotgun (WGS) entry which is preliminary data.</text>
</comment>
<dbReference type="PANTHER" id="PTHR43829">
    <property type="entry name" value="AQUAPORIN OR AQUAGLYCEROPORIN RELATED"/>
    <property type="match status" value="1"/>
</dbReference>
<keyword evidence="6 8" id="KW-0472">Membrane</keyword>
<dbReference type="STRING" id="983920.Y88_1061"/>
<evidence type="ECO:0000256" key="6">
    <source>
        <dbReference type="ARBA" id="ARBA00023136"/>
    </source>
</evidence>
<evidence type="ECO:0000256" key="1">
    <source>
        <dbReference type="ARBA" id="ARBA00004141"/>
    </source>
</evidence>
<protein>
    <submittedName>
        <fullName evidence="9">Major intrinsic protein</fullName>
    </submittedName>
</protein>
<dbReference type="AlphaFoldDB" id="F1Z8M6"/>
<gene>
    <name evidence="9" type="ORF">Y88_1061</name>
</gene>
<evidence type="ECO:0000256" key="7">
    <source>
        <dbReference type="RuleBase" id="RU000477"/>
    </source>
</evidence>
<comment type="similarity">
    <text evidence="2 7">Belongs to the MIP/aquaporin (TC 1.A.8) family.</text>
</comment>
<name>F1Z8M6_9SPHN</name>
<evidence type="ECO:0000256" key="5">
    <source>
        <dbReference type="ARBA" id="ARBA00022989"/>
    </source>
</evidence>
<dbReference type="PRINTS" id="PR00783">
    <property type="entry name" value="MINTRINSICP"/>
</dbReference>
<dbReference type="Pfam" id="PF00230">
    <property type="entry name" value="MIP"/>
    <property type="match status" value="1"/>
</dbReference>
<dbReference type="InterPro" id="IPR050363">
    <property type="entry name" value="MIP/Aquaporin"/>
</dbReference>
<dbReference type="Gene3D" id="1.20.1080.10">
    <property type="entry name" value="Glycerol uptake facilitator protein"/>
    <property type="match status" value="1"/>
</dbReference>
<keyword evidence="5 8" id="KW-1133">Transmembrane helix</keyword>
<dbReference type="InterPro" id="IPR023271">
    <property type="entry name" value="Aquaporin-like"/>
</dbReference>
<evidence type="ECO:0000313" key="9">
    <source>
        <dbReference type="EMBL" id="EGD58999.1"/>
    </source>
</evidence>
<evidence type="ECO:0000256" key="2">
    <source>
        <dbReference type="ARBA" id="ARBA00006175"/>
    </source>
</evidence>
<evidence type="ECO:0000256" key="3">
    <source>
        <dbReference type="ARBA" id="ARBA00022448"/>
    </source>
</evidence>
<accession>F1Z8M6</accession>
<sequence>MVLLLFGNGVVANALLADSKGKDGGWIVITAGWGFAVLCGIVTSLAVGGVAHLNPAVTLAGAVTSGDYSHVVPYIAAQMAGAIVSGVLVWLVYLPHWAGSDPESKLAVFCTQPAIRAPAANALTEFLGTVALIVVGTAIGSKGVSASGLAPGLSPFLWGILVWALGLSLGGPTGYAINPARDLGPRIAHALLPIAGKRDADWSYAWVPVVAPLLGGVVGAVIVRATGII</sequence>
<feature type="transmembrane region" description="Helical" evidence="8">
    <location>
        <begin position="27"/>
        <end position="50"/>
    </location>
</feature>
<keyword evidence="10" id="KW-1185">Reference proteome</keyword>
<dbReference type="InterPro" id="IPR022357">
    <property type="entry name" value="MIP_CS"/>
</dbReference>
<feature type="transmembrane region" description="Helical" evidence="8">
    <location>
        <begin position="71"/>
        <end position="93"/>
    </location>
</feature>
<dbReference type="InterPro" id="IPR000425">
    <property type="entry name" value="MIP"/>
</dbReference>
<evidence type="ECO:0000256" key="4">
    <source>
        <dbReference type="ARBA" id="ARBA00022692"/>
    </source>
</evidence>
<dbReference type="GO" id="GO:0005886">
    <property type="term" value="C:plasma membrane"/>
    <property type="evidence" value="ECO:0007669"/>
    <property type="project" value="TreeGrafter"/>
</dbReference>
<feature type="transmembrane region" description="Helical" evidence="8">
    <location>
        <begin position="203"/>
        <end position="223"/>
    </location>
</feature>
<dbReference type="FunCoup" id="F1Z8M6">
    <property type="interactions" value="100"/>
</dbReference>
<organism evidence="9 10">
    <name type="scientific">Novosphingobium nitrogenifigens DSM 19370</name>
    <dbReference type="NCBI Taxonomy" id="983920"/>
    <lineage>
        <taxon>Bacteria</taxon>
        <taxon>Pseudomonadati</taxon>
        <taxon>Pseudomonadota</taxon>
        <taxon>Alphaproteobacteria</taxon>
        <taxon>Sphingomonadales</taxon>
        <taxon>Sphingomonadaceae</taxon>
        <taxon>Novosphingobium</taxon>
    </lineage>
</organism>
<comment type="subcellular location">
    <subcellularLocation>
        <location evidence="1">Membrane</location>
        <topology evidence="1">Multi-pass membrane protein</topology>
    </subcellularLocation>
</comment>
<keyword evidence="3 7" id="KW-0813">Transport</keyword>
<reference evidence="9 10" key="1">
    <citation type="journal article" date="2012" name="J. Bacteriol.">
        <title>Draft Genome Sequence of Novosphingobium nitrogenifigens Y88T.</title>
        <authorList>
            <person name="Strabala T.J."/>
            <person name="Macdonald L."/>
            <person name="Liu V."/>
            <person name="Smit A.M."/>
        </authorList>
    </citation>
    <scope>NUCLEOTIDE SEQUENCE [LARGE SCALE GENOMIC DNA]</scope>
    <source>
        <strain evidence="9 10">DSM 19370</strain>
    </source>
</reference>
<dbReference type="eggNOG" id="COG0580">
    <property type="taxonomic scope" value="Bacteria"/>
</dbReference>
<evidence type="ECO:0000256" key="8">
    <source>
        <dbReference type="SAM" id="Phobius"/>
    </source>
</evidence>
<dbReference type="InParanoid" id="F1Z8M6"/>
<dbReference type="GO" id="GO:0015254">
    <property type="term" value="F:glycerol channel activity"/>
    <property type="evidence" value="ECO:0007669"/>
    <property type="project" value="TreeGrafter"/>
</dbReference>
<evidence type="ECO:0000313" key="10">
    <source>
        <dbReference type="Proteomes" id="UP000004728"/>
    </source>
</evidence>
<dbReference type="HOGENOM" id="CLU_020019_9_2_5"/>
<dbReference type="EMBL" id="AEWJ01000037">
    <property type="protein sequence ID" value="EGD58999.1"/>
    <property type="molecule type" value="Genomic_DNA"/>
</dbReference>